<reference evidence="1" key="1">
    <citation type="submission" date="2022-05" db="EMBL/GenBank/DDBJ databases">
        <title>A methanotrophic Mycobacterium dominates a cave microbial ecosystem.</title>
        <authorList>
            <person name="Van Spanning R.J.M."/>
            <person name="Guan Q."/>
            <person name="Melkonian C."/>
            <person name="Gallant J."/>
            <person name="Polerecky L."/>
            <person name="Flot J.-F."/>
            <person name="Brandt B.W."/>
            <person name="Braster M."/>
            <person name="Iturbe Espinoza P."/>
            <person name="Aerts J."/>
            <person name="Meima-Franke M."/>
            <person name="Piersma S.R."/>
            <person name="Bunduc C."/>
            <person name="Ummels R."/>
            <person name="Pain A."/>
            <person name="Fleming E.J."/>
            <person name="van der Wel N."/>
            <person name="Gherman V.D."/>
            <person name="Sarbu S.M."/>
            <person name="Bodelier P.L.E."/>
            <person name="Bitter W."/>
        </authorList>
    </citation>
    <scope>NUCLEOTIDE SEQUENCE</scope>
    <source>
        <strain evidence="1">Sulfur Cave</strain>
    </source>
</reference>
<organism evidence="1 2">
    <name type="scientific">Candidatus Mycobacterium methanotrophicum</name>
    <dbReference type="NCBI Taxonomy" id="2943498"/>
    <lineage>
        <taxon>Bacteria</taxon>
        <taxon>Bacillati</taxon>
        <taxon>Actinomycetota</taxon>
        <taxon>Actinomycetes</taxon>
        <taxon>Mycobacteriales</taxon>
        <taxon>Mycobacteriaceae</taxon>
        <taxon>Mycobacterium</taxon>
    </lineage>
</organism>
<dbReference type="Proteomes" id="UP001056610">
    <property type="component" value="Chromosome"/>
</dbReference>
<evidence type="ECO:0000313" key="1">
    <source>
        <dbReference type="EMBL" id="UQX10106.1"/>
    </source>
</evidence>
<keyword evidence="2" id="KW-1185">Reference proteome</keyword>
<sequence>MTAPSLSLSLVKPSKTVRLGTHETMGVPMIDNRLTASWVRRWGTGAGLVSGAVAAAMIGMAAAPGARADGGVTPADLQATATADLTDANAALNTALGQSDVSDNLNLQGLVDQQLGTNDNALQLQDSLVTLQESDLSADTNPIALDLDTALFGDVDQAFANGDAAVLSASQSFTDAAAAGTLTSSSDFGMAAADLQLLGPTFDALGSLFTAFDIGLLNSF</sequence>
<gene>
    <name evidence="1" type="ORF">M5I08_18150</name>
</gene>
<proteinExistence type="predicted"/>
<dbReference type="RefSeq" id="WP_219069985.1">
    <property type="nucleotide sequence ID" value="NZ_CAJUXY010000071.1"/>
</dbReference>
<protein>
    <submittedName>
        <fullName evidence="1">Uncharacterized protein</fullName>
    </submittedName>
</protein>
<evidence type="ECO:0000313" key="2">
    <source>
        <dbReference type="Proteomes" id="UP001056610"/>
    </source>
</evidence>
<dbReference type="EMBL" id="CP097320">
    <property type="protein sequence ID" value="UQX10106.1"/>
    <property type="molecule type" value="Genomic_DNA"/>
</dbReference>
<name>A0ABY4QHU2_9MYCO</name>
<accession>A0ABY4QHU2</accession>